<name>A0A2Z6LM34_TRISU</name>
<organism evidence="2 3">
    <name type="scientific">Trifolium subterraneum</name>
    <name type="common">Subterranean clover</name>
    <dbReference type="NCBI Taxonomy" id="3900"/>
    <lineage>
        <taxon>Eukaryota</taxon>
        <taxon>Viridiplantae</taxon>
        <taxon>Streptophyta</taxon>
        <taxon>Embryophyta</taxon>
        <taxon>Tracheophyta</taxon>
        <taxon>Spermatophyta</taxon>
        <taxon>Magnoliopsida</taxon>
        <taxon>eudicotyledons</taxon>
        <taxon>Gunneridae</taxon>
        <taxon>Pentapetalae</taxon>
        <taxon>rosids</taxon>
        <taxon>fabids</taxon>
        <taxon>Fabales</taxon>
        <taxon>Fabaceae</taxon>
        <taxon>Papilionoideae</taxon>
        <taxon>50 kb inversion clade</taxon>
        <taxon>NPAAA clade</taxon>
        <taxon>Hologalegina</taxon>
        <taxon>IRL clade</taxon>
        <taxon>Trifolieae</taxon>
        <taxon>Trifolium</taxon>
    </lineage>
</organism>
<dbReference type="PANTHER" id="PTHR36617">
    <property type="entry name" value="PROTEIN, PUTATIVE-RELATED"/>
    <property type="match status" value="1"/>
</dbReference>
<gene>
    <name evidence="2" type="ORF">TSUD_124970</name>
</gene>
<protein>
    <recommendedName>
        <fullName evidence="1">Reverse transcriptase zinc-binding domain-containing protein</fullName>
    </recommendedName>
</protein>
<dbReference type="PANTHER" id="PTHR36617:SF5">
    <property type="entry name" value="OS05G0421675 PROTEIN"/>
    <property type="match status" value="1"/>
</dbReference>
<dbReference type="Pfam" id="PF13966">
    <property type="entry name" value="zf-RVT"/>
    <property type="match status" value="1"/>
</dbReference>
<dbReference type="InterPro" id="IPR026960">
    <property type="entry name" value="RVT-Znf"/>
</dbReference>
<evidence type="ECO:0000313" key="2">
    <source>
        <dbReference type="EMBL" id="GAU18664.1"/>
    </source>
</evidence>
<reference evidence="3" key="1">
    <citation type="journal article" date="2017" name="Front. Plant Sci.">
        <title>Climate Clever Clovers: New Paradigm to Reduce the Environmental Footprint of Ruminants by Breeding Low Methanogenic Forages Utilizing Haplotype Variation.</title>
        <authorList>
            <person name="Kaur P."/>
            <person name="Appels R."/>
            <person name="Bayer P.E."/>
            <person name="Keeble-Gagnere G."/>
            <person name="Wang J."/>
            <person name="Hirakawa H."/>
            <person name="Shirasawa K."/>
            <person name="Vercoe P."/>
            <person name="Stefanova K."/>
            <person name="Durmic Z."/>
            <person name="Nichols P."/>
            <person name="Revell C."/>
            <person name="Isobe S.N."/>
            <person name="Edwards D."/>
            <person name="Erskine W."/>
        </authorList>
    </citation>
    <scope>NUCLEOTIDE SEQUENCE [LARGE SCALE GENOMIC DNA]</scope>
    <source>
        <strain evidence="3">cv. Daliak</strain>
    </source>
</reference>
<dbReference type="AlphaFoldDB" id="A0A2Z6LM34"/>
<evidence type="ECO:0000313" key="3">
    <source>
        <dbReference type="Proteomes" id="UP000242715"/>
    </source>
</evidence>
<keyword evidence="3" id="KW-1185">Reference proteome</keyword>
<evidence type="ECO:0000259" key="1">
    <source>
        <dbReference type="Pfam" id="PF13966"/>
    </source>
</evidence>
<sequence>MLFPSSKLPHVSFLLLNNFFGVGVRILGKPLGSVGKLFAYVRRIGVRQLREFNISFRGRSDSSWWREIERIHHGVEGLGGGWFGDSVMKQVRDGMETFFWTDTWLGRIPLCVRFRRQFDLAINKSSTVAEMSSLGWETDGEVDSLDAVADLIWHKHVPLKVSIVAWRLLRDRLPTKDNLAN</sequence>
<accession>A0A2Z6LM34</accession>
<dbReference type="EMBL" id="DF973188">
    <property type="protein sequence ID" value="GAU18664.1"/>
    <property type="molecule type" value="Genomic_DNA"/>
</dbReference>
<proteinExistence type="predicted"/>
<feature type="domain" description="Reverse transcriptase zinc-binding" evidence="1">
    <location>
        <begin position="148"/>
        <end position="180"/>
    </location>
</feature>
<dbReference type="Proteomes" id="UP000242715">
    <property type="component" value="Unassembled WGS sequence"/>
</dbReference>
<dbReference type="OrthoDB" id="1436411at2759"/>